<proteinExistence type="predicted"/>
<dbReference type="Gene3D" id="3.40.50.300">
    <property type="entry name" value="P-loop containing nucleotide triphosphate hydrolases"/>
    <property type="match status" value="2"/>
</dbReference>
<gene>
    <name evidence="2" type="ORF">NCTC10616_00913</name>
</gene>
<feature type="compositionally biased region" description="Polar residues" evidence="1">
    <location>
        <begin position="294"/>
        <end position="305"/>
    </location>
</feature>
<name>A0A378VM72_NEILA</name>
<dbReference type="PANTHER" id="PTHR30121">
    <property type="entry name" value="UNCHARACTERIZED PROTEIN YJGR-RELATED"/>
    <property type="match status" value="1"/>
</dbReference>
<evidence type="ECO:0000313" key="2">
    <source>
        <dbReference type="EMBL" id="SUA17251.1"/>
    </source>
</evidence>
<evidence type="ECO:0000256" key="1">
    <source>
        <dbReference type="SAM" id="MobiDB-lite"/>
    </source>
</evidence>
<dbReference type="InterPro" id="IPR051162">
    <property type="entry name" value="T4SS_component"/>
</dbReference>
<feature type="compositionally biased region" description="Basic and acidic residues" evidence="1">
    <location>
        <begin position="232"/>
        <end position="248"/>
    </location>
</feature>
<feature type="compositionally biased region" description="Low complexity" evidence="1">
    <location>
        <begin position="249"/>
        <end position="293"/>
    </location>
</feature>
<dbReference type="AlphaFoldDB" id="A0A378VM72"/>
<dbReference type="PANTHER" id="PTHR30121:SF11">
    <property type="entry name" value="AAA+ ATPASE DOMAIN-CONTAINING PROTEIN"/>
    <property type="match status" value="1"/>
</dbReference>
<dbReference type="InterPro" id="IPR027417">
    <property type="entry name" value="P-loop_NTPase"/>
</dbReference>
<sequence>MSNLKTLSDSLQNAVTSADAQFPDLSRISTEAGLPADRMGYRFYRVKEITEGKAEQYRMAMANVLSNLANKENAIVYILSGKPEGIDLFIGVAGKRGNDVADDAKMLKQSFEGNFLGAVLENVKDDGGFPALFAKAGNVGIVTGVPSFNEENNLVEGEDFQSIERLVNTMGSSTWQMVVVAEPGSESAVYKTLSDIYDLSTRLSAKTKYSLQQSENEGSSRGITKGTSEGVTHGENKGESRSETKGVSESKGTSSGTSSSSSNSGISDTKGTNSSIQTGTNSGTSTSTNKGISESTSDTRNQGTSFSLTRENVNKHYEQIQSHLNDTQIERFRLGLSKGMFRAAVYLCSEDSDTYERLSRSVLAIFQGSKAAFIPLRVHRLETLKHPAFEDILQIRRFSDGKYLQEQADSTTVHSIPKQDGGTLACATWLNTRELALLTGLPCIELPGIKLRKSVSFAVNTVDGGKDTPTVKLGKVKQEGRILESKPVEIPTDALNKHVFVTGVTGAGKTTTCMKLLLETGFPFTVIEPAKTEYRALNRQVEGVQYYSLGREDLTTFRLNPFELVSKHQNLTGHISMLKATMAAVFPMEASMPFIIETAIIRSYQLKGWDIANNTNYLVDDPWNTEESVWPTFSEMIAELDNVIKAAGMGKEFEEKYRGSLVSRLESLTKGIRGTMINTPRSLDFDKLLDQKVVIELDELKDEEDKAFFMGLIIGRLAECMKQRHRTDNRFRHITLVEEAHRLLSKPEPGADGSKKLGVEMFANLLAEVRKYGECLVIADQIPNKLVSDVLKNTNTKIIHRLFAADDRSSIGDTMSLNDEQKDFLPLLAPGETVIYSGGWHAPVRAQIDQLVNTVAEEIEEGEIQKIGQEQLWLQSERLFPSVRRLNLLHTPEAFARAVSYARRLANMLVSVAQLADGNNGRFYEPGKTMAQKIAGRLAVQIAQMRQETALDRQTTAQLIAAVMKDAQPTGILNGQKNFAQLQTALDTLIGILETDAGSLTDRIAPDSKLRNAVTKTLGKCSLI</sequence>
<organism evidence="2 3">
    <name type="scientific">Neisseria lactamica</name>
    <dbReference type="NCBI Taxonomy" id="486"/>
    <lineage>
        <taxon>Bacteria</taxon>
        <taxon>Pseudomonadati</taxon>
        <taxon>Pseudomonadota</taxon>
        <taxon>Betaproteobacteria</taxon>
        <taxon>Neisseriales</taxon>
        <taxon>Neisseriaceae</taxon>
        <taxon>Neisseria</taxon>
    </lineage>
</organism>
<feature type="region of interest" description="Disordered" evidence="1">
    <location>
        <begin position="209"/>
        <end position="305"/>
    </location>
</feature>
<dbReference type="RefSeq" id="WP_115119064.1">
    <property type="nucleotide sequence ID" value="NZ_UGRO01000002.1"/>
</dbReference>
<dbReference type="SUPFAM" id="SSF52540">
    <property type="entry name" value="P-loop containing nucleoside triphosphate hydrolases"/>
    <property type="match status" value="1"/>
</dbReference>
<dbReference type="EMBL" id="UGRO01000002">
    <property type="protein sequence ID" value="SUA17251.1"/>
    <property type="molecule type" value="Genomic_DNA"/>
</dbReference>
<keyword evidence="3" id="KW-1185">Reference proteome</keyword>
<protein>
    <submittedName>
        <fullName evidence="2">Type IV secretory pathway, VirB4 components</fullName>
    </submittedName>
</protein>
<feature type="compositionally biased region" description="Polar residues" evidence="1">
    <location>
        <begin position="209"/>
        <end position="230"/>
    </location>
</feature>
<reference evidence="2 3" key="1">
    <citation type="submission" date="2018-06" db="EMBL/GenBank/DDBJ databases">
        <authorList>
            <consortium name="Pathogen Informatics"/>
            <person name="Doyle S."/>
        </authorList>
    </citation>
    <scope>NUCLEOTIDE SEQUENCE [LARGE SCALE GENOMIC DNA]</scope>
    <source>
        <strain evidence="2 3">NCTC10616</strain>
    </source>
</reference>
<evidence type="ECO:0000313" key="3">
    <source>
        <dbReference type="Proteomes" id="UP000254193"/>
    </source>
</evidence>
<dbReference type="Proteomes" id="UP000254193">
    <property type="component" value="Unassembled WGS sequence"/>
</dbReference>
<accession>A0A378VM72</accession>